<keyword evidence="1" id="KW-0732">Signal</keyword>
<organism evidence="2 3">
    <name type="scientific">Saccharopolyspora erythraea</name>
    <name type="common">Streptomyces erythraeus</name>
    <dbReference type="NCBI Taxonomy" id="1836"/>
    <lineage>
        <taxon>Bacteria</taxon>
        <taxon>Bacillati</taxon>
        <taxon>Actinomycetota</taxon>
        <taxon>Actinomycetes</taxon>
        <taxon>Pseudonocardiales</taxon>
        <taxon>Pseudonocardiaceae</taxon>
        <taxon>Saccharopolyspora</taxon>
    </lineage>
</organism>
<feature type="signal peptide" evidence="1">
    <location>
        <begin position="1"/>
        <end position="27"/>
    </location>
</feature>
<protein>
    <submittedName>
        <fullName evidence="2">Uncharacterized protein</fullName>
    </submittedName>
</protein>
<proteinExistence type="predicted"/>
<name>A0ABN1C879_SACER</name>
<dbReference type="RefSeq" id="WP_011873960.1">
    <property type="nucleotide sequence ID" value="NZ_BAAAGS010000005.1"/>
</dbReference>
<evidence type="ECO:0000313" key="3">
    <source>
        <dbReference type="Proteomes" id="UP001500729"/>
    </source>
</evidence>
<feature type="chain" id="PRO_5046255748" evidence="1">
    <location>
        <begin position="28"/>
        <end position="101"/>
    </location>
</feature>
<dbReference type="Proteomes" id="UP001500729">
    <property type="component" value="Unassembled WGS sequence"/>
</dbReference>
<dbReference type="EMBL" id="BAAAGS010000005">
    <property type="protein sequence ID" value="GAA0513852.1"/>
    <property type="molecule type" value="Genomic_DNA"/>
</dbReference>
<evidence type="ECO:0000313" key="2">
    <source>
        <dbReference type="EMBL" id="GAA0513852.1"/>
    </source>
</evidence>
<accession>A0ABN1C879</accession>
<sequence length="101" mass="10271">MQRKVSVVAGLAGAVLITGFAATAASAATGEVTVFETETTRLTTYADPSGCHKLPLAAHVLNNHTDRPVRIYGDPFCAGPSVTVQPGFGSHVAPGSGSFSV</sequence>
<evidence type="ECO:0000256" key="1">
    <source>
        <dbReference type="SAM" id="SignalP"/>
    </source>
</evidence>
<keyword evidence="3" id="KW-1185">Reference proteome</keyword>
<comment type="caution">
    <text evidence="2">The sequence shown here is derived from an EMBL/GenBank/DDBJ whole genome shotgun (WGS) entry which is preliminary data.</text>
</comment>
<gene>
    <name evidence="2" type="ORF">GCM10009533_10940</name>
</gene>
<reference evidence="2 3" key="1">
    <citation type="journal article" date="2019" name="Int. J. Syst. Evol. Microbiol.">
        <title>The Global Catalogue of Microorganisms (GCM) 10K type strain sequencing project: providing services to taxonomists for standard genome sequencing and annotation.</title>
        <authorList>
            <consortium name="The Broad Institute Genomics Platform"/>
            <consortium name="The Broad Institute Genome Sequencing Center for Infectious Disease"/>
            <person name="Wu L."/>
            <person name="Ma J."/>
        </authorList>
    </citation>
    <scope>NUCLEOTIDE SEQUENCE [LARGE SCALE GENOMIC DNA]</scope>
    <source>
        <strain evidence="2 3">JCM 10303</strain>
    </source>
</reference>